<keyword evidence="3" id="KW-1185">Reference proteome</keyword>
<reference evidence="2 3" key="1">
    <citation type="submission" date="2018-03" db="EMBL/GenBank/DDBJ databases">
        <title>Whole genome sequencing of Histamine producing bacteria.</title>
        <authorList>
            <person name="Butler K."/>
        </authorList>
    </citation>
    <scope>NUCLEOTIDE SEQUENCE [LARGE SCALE GENOMIC DNA]</scope>
    <source>
        <strain evidence="2 3">ATCC 19614</strain>
    </source>
</reference>
<feature type="transmembrane region" description="Helical" evidence="1">
    <location>
        <begin position="53"/>
        <end position="78"/>
    </location>
</feature>
<name>A0A2T3LAC8_9GAMM</name>
<accession>A0A2T3LAC8</accession>
<keyword evidence="1" id="KW-0472">Membrane</keyword>
<dbReference type="RefSeq" id="WP_107252903.1">
    <property type="nucleotide sequence ID" value="NZ_PYOC01000002.1"/>
</dbReference>
<keyword evidence="1" id="KW-0812">Transmembrane</keyword>
<feature type="transmembrane region" description="Helical" evidence="1">
    <location>
        <begin position="21"/>
        <end position="41"/>
    </location>
</feature>
<dbReference type="AlphaFoldDB" id="A0A2T3LAC8"/>
<dbReference type="EMBL" id="PYOC01000002">
    <property type="protein sequence ID" value="PSV48296.1"/>
    <property type="molecule type" value="Genomic_DNA"/>
</dbReference>
<evidence type="ECO:0000256" key="1">
    <source>
        <dbReference type="SAM" id="Phobius"/>
    </source>
</evidence>
<gene>
    <name evidence="2" type="ORF">C9J47_07145</name>
</gene>
<evidence type="ECO:0000313" key="2">
    <source>
        <dbReference type="EMBL" id="PSV48296.1"/>
    </source>
</evidence>
<evidence type="ECO:0000313" key="3">
    <source>
        <dbReference type="Proteomes" id="UP000241803"/>
    </source>
</evidence>
<organism evidence="2 3">
    <name type="scientific">Photobacterium indicum</name>
    <dbReference type="NCBI Taxonomy" id="81447"/>
    <lineage>
        <taxon>Bacteria</taxon>
        <taxon>Pseudomonadati</taxon>
        <taxon>Pseudomonadota</taxon>
        <taxon>Gammaproteobacteria</taxon>
        <taxon>Vibrionales</taxon>
        <taxon>Vibrionaceae</taxon>
        <taxon>Photobacterium</taxon>
    </lineage>
</organism>
<dbReference type="Proteomes" id="UP000241803">
    <property type="component" value="Unassembled WGS sequence"/>
</dbReference>
<sequence>MILDMNSRVTSFKKTAVFLDAVFTIILTLITIGAIAIIILNPANSHTTTKIDVAIALLISFSAYVIKVLAFGISYSLIEMTENVAYLADRETERESREINKRDG</sequence>
<protein>
    <submittedName>
        <fullName evidence="2">Uncharacterized protein</fullName>
    </submittedName>
</protein>
<comment type="caution">
    <text evidence="2">The sequence shown here is derived from an EMBL/GenBank/DDBJ whole genome shotgun (WGS) entry which is preliminary data.</text>
</comment>
<keyword evidence="1" id="KW-1133">Transmembrane helix</keyword>
<proteinExistence type="predicted"/>